<proteinExistence type="predicted"/>
<sequence length="209" mass="22980">MKFLDLPELAKLSSQLSMHHSAECVVRTRVEAYSCKSITKEKRLFKALDTSFVDQLAISPPDSKYGMPVDSPFGPLDKSSSRKILYLLIATLNAAFPDHDFSEAKVDHFCKEKDGAGVLNSLSNTLLSQQNGRSALLLAPAPRSYSSYPYASRAGVNGVFPRSLPTSILSGEPLSKYAPTDLIRHPPLSIPGSRQHNIPSQLRRLFLHA</sequence>
<reference evidence="2" key="1">
    <citation type="journal article" date="2014" name="Genome Announc.">
        <title>Draft genome sequence of the plant-pathogenic soil fungus Rhizoctonia solani anastomosis group 3 strain Rhs1AP.</title>
        <authorList>
            <person name="Cubeta M.A."/>
            <person name="Thomas E."/>
            <person name="Dean R.A."/>
            <person name="Jabaji S."/>
            <person name="Neate S.M."/>
            <person name="Tavantzis S."/>
            <person name="Toda T."/>
            <person name="Vilgalys R."/>
            <person name="Bharathan N."/>
            <person name="Fedorova-Abrams N."/>
            <person name="Pakala S.B."/>
            <person name="Pakala S.M."/>
            <person name="Zafar N."/>
            <person name="Joardar V."/>
            <person name="Losada L."/>
            <person name="Nierman W.C."/>
        </authorList>
    </citation>
    <scope>NUCLEOTIDE SEQUENCE [LARGE SCALE GENOMIC DNA]</scope>
    <source>
        <strain evidence="2">AG-3</strain>
    </source>
</reference>
<dbReference type="EMBL" id="JATN01000322">
    <property type="protein sequence ID" value="EUC54644.1"/>
    <property type="molecule type" value="Genomic_DNA"/>
</dbReference>
<dbReference type="Gene3D" id="3.40.1000.50">
    <property type="entry name" value="Repressor of RNA polymerase III transcription Maf1"/>
    <property type="match status" value="1"/>
</dbReference>
<dbReference type="Pfam" id="PF09174">
    <property type="entry name" value="Maf1"/>
    <property type="match status" value="1"/>
</dbReference>
<dbReference type="AlphaFoldDB" id="X8IZJ6"/>
<gene>
    <name evidence="1" type="ORF">RSOL_062940</name>
</gene>
<dbReference type="GO" id="GO:0005634">
    <property type="term" value="C:nucleus"/>
    <property type="evidence" value="ECO:0007669"/>
    <property type="project" value="TreeGrafter"/>
</dbReference>
<organism evidence="1 2">
    <name type="scientific">Rhizoctonia solani AG-3 Rhs1AP</name>
    <dbReference type="NCBI Taxonomy" id="1086054"/>
    <lineage>
        <taxon>Eukaryota</taxon>
        <taxon>Fungi</taxon>
        <taxon>Dikarya</taxon>
        <taxon>Basidiomycota</taxon>
        <taxon>Agaricomycotina</taxon>
        <taxon>Agaricomycetes</taxon>
        <taxon>Cantharellales</taxon>
        <taxon>Ceratobasidiaceae</taxon>
        <taxon>Rhizoctonia</taxon>
    </lineage>
</organism>
<dbReference type="InterPro" id="IPR038564">
    <property type="entry name" value="Maf1_sf"/>
</dbReference>
<comment type="caution">
    <text evidence="1">The sequence shown here is derived from an EMBL/GenBank/DDBJ whole genome shotgun (WGS) entry which is preliminary data.</text>
</comment>
<dbReference type="InterPro" id="IPR015257">
    <property type="entry name" value="Maf1"/>
</dbReference>
<dbReference type="GO" id="GO:0000994">
    <property type="term" value="F:RNA polymerase III core binding"/>
    <property type="evidence" value="ECO:0007669"/>
    <property type="project" value="TreeGrafter"/>
</dbReference>
<dbReference type="GO" id="GO:0016480">
    <property type="term" value="P:negative regulation of transcription by RNA polymerase III"/>
    <property type="evidence" value="ECO:0007669"/>
    <property type="project" value="InterPro"/>
</dbReference>
<name>X8IZJ6_9AGAM</name>
<protein>
    <submittedName>
        <fullName evidence="1">Maf1 regulator</fullName>
    </submittedName>
</protein>
<dbReference type="PANTHER" id="PTHR22504:SF0">
    <property type="entry name" value="REPRESSOR OF RNA POLYMERASE III TRANSCRIPTION MAF1 HOMOLOG"/>
    <property type="match status" value="1"/>
</dbReference>
<dbReference type="PANTHER" id="PTHR22504">
    <property type="entry name" value="REPRESSOR OF RNA POLYMERASE III TRANSCRIPTION MAF1"/>
    <property type="match status" value="1"/>
</dbReference>
<evidence type="ECO:0000313" key="2">
    <source>
        <dbReference type="Proteomes" id="UP000030108"/>
    </source>
</evidence>
<evidence type="ECO:0000313" key="1">
    <source>
        <dbReference type="EMBL" id="EUC54644.1"/>
    </source>
</evidence>
<dbReference type="OrthoDB" id="277029at2759"/>
<dbReference type="Proteomes" id="UP000030108">
    <property type="component" value="Unassembled WGS sequence"/>
</dbReference>
<accession>X8IZJ6</accession>